<sequence>MGNRSLARTYRTAMRRHRFGYALYEPAPFSRLRPGMLGYLDDEYQRWHPILDLTDSSAVRDAGFSPLAPLQRSEPDTRRYGPLAGDKVTGTNVELEAGLGAAAVGVPAEVRGVVRYSTAGGFGAVLLCGDEVTSEGFDFRDPFLAWLQRHAKVLLTKYPDAKKHGLCAVTWTYSSTDIGITTWESSEGSVTVGCDVSAAEVAKVGPKVSWARGASSSGWSTWKDQKRVVFFAGVKIKTNLFGSIREESEKNWRGGGDAFVVSDDEDGPYTVSVEQFGDDWYRIHEAGEGGHIAAEGSNNEEDREYLSASGS</sequence>
<protein>
    <submittedName>
        <fullName evidence="2">Uncharacterized protein</fullName>
    </submittedName>
</protein>
<dbReference type="EMBL" id="JAQQWP010000004">
    <property type="protein sequence ID" value="KAK8121520.1"/>
    <property type="molecule type" value="Genomic_DNA"/>
</dbReference>
<gene>
    <name evidence="2" type="ORF">PG999_005640</name>
</gene>
<feature type="region of interest" description="Disordered" evidence="1">
    <location>
        <begin position="291"/>
        <end position="311"/>
    </location>
</feature>
<comment type="caution">
    <text evidence="2">The sequence shown here is derived from an EMBL/GenBank/DDBJ whole genome shotgun (WGS) entry which is preliminary data.</text>
</comment>
<dbReference type="Proteomes" id="UP001392437">
    <property type="component" value="Unassembled WGS sequence"/>
</dbReference>
<evidence type="ECO:0000256" key="1">
    <source>
        <dbReference type="SAM" id="MobiDB-lite"/>
    </source>
</evidence>
<keyword evidence="3" id="KW-1185">Reference proteome</keyword>
<name>A0AAW0R2S6_9PEZI</name>
<evidence type="ECO:0000313" key="2">
    <source>
        <dbReference type="EMBL" id="KAK8121520.1"/>
    </source>
</evidence>
<accession>A0AAW0R2S6</accession>
<proteinExistence type="predicted"/>
<dbReference type="AlphaFoldDB" id="A0AAW0R2S6"/>
<organism evidence="2 3">
    <name type="scientific">Apiospora kogelbergensis</name>
    <dbReference type="NCBI Taxonomy" id="1337665"/>
    <lineage>
        <taxon>Eukaryota</taxon>
        <taxon>Fungi</taxon>
        <taxon>Dikarya</taxon>
        <taxon>Ascomycota</taxon>
        <taxon>Pezizomycotina</taxon>
        <taxon>Sordariomycetes</taxon>
        <taxon>Xylariomycetidae</taxon>
        <taxon>Amphisphaeriales</taxon>
        <taxon>Apiosporaceae</taxon>
        <taxon>Apiospora</taxon>
    </lineage>
</organism>
<reference evidence="2 3" key="1">
    <citation type="submission" date="2023-01" db="EMBL/GenBank/DDBJ databases">
        <title>Analysis of 21 Apiospora genomes using comparative genomics revels a genus with tremendous synthesis potential of carbohydrate active enzymes and secondary metabolites.</title>
        <authorList>
            <person name="Sorensen T."/>
        </authorList>
    </citation>
    <scope>NUCLEOTIDE SEQUENCE [LARGE SCALE GENOMIC DNA]</scope>
    <source>
        <strain evidence="2 3">CBS 117206</strain>
    </source>
</reference>
<feature type="region of interest" description="Disordered" evidence="1">
    <location>
        <begin position="66"/>
        <end position="85"/>
    </location>
</feature>
<evidence type="ECO:0000313" key="3">
    <source>
        <dbReference type="Proteomes" id="UP001392437"/>
    </source>
</evidence>